<protein>
    <submittedName>
        <fullName evidence="8">Cerebellin 3</fullName>
    </submittedName>
</protein>
<dbReference type="GO" id="GO:0098688">
    <property type="term" value="C:parallel fiber to Purkinje cell synapse"/>
    <property type="evidence" value="ECO:0007669"/>
    <property type="project" value="Ensembl"/>
</dbReference>
<proteinExistence type="predicted"/>
<dbReference type="Gene3D" id="2.60.120.40">
    <property type="match status" value="1"/>
</dbReference>
<evidence type="ECO:0000256" key="2">
    <source>
        <dbReference type="ARBA" id="ARBA00022525"/>
    </source>
</evidence>
<evidence type="ECO:0000256" key="1">
    <source>
        <dbReference type="ARBA" id="ARBA00004613"/>
    </source>
</evidence>
<dbReference type="GO" id="GO:0099558">
    <property type="term" value="P:maintenance of synapse structure"/>
    <property type="evidence" value="ECO:0000318"/>
    <property type="project" value="GO_Central"/>
</dbReference>
<evidence type="ECO:0000256" key="5">
    <source>
        <dbReference type="ARBA" id="ARBA00023180"/>
    </source>
</evidence>
<gene>
    <name evidence="8" type="primary">CBLN3</name>
</gene>
<reference evidence="8" key="3">
    <citation type="submission" date="2025-09" db="UniProtKB">
        <authorList>
            <consortium name="Ensembl"/>
        </authorList>
    </citation>
    <scope>IDENTIFICATION</scope>
</reference>
<dbReference type="InterPro" id="IPR008983">
    <property type="entry name" value="Tumour_necrosis_fac-like_dom"/>
</dbReference>
<dbReference type="Proteomes" id="UP000002280">
    <property type="component" value="Chromosome 1"/>
</dbReference>
<evidence type="ECO:0000259" key="7">
    <source>
        <dbReference type="PROSITE" id="PS50871"/>
    </source>
</evidence>
<feature type="compositionally biased region" description="Basic residues" evidence="6">
    <location>
        <begin position="19"/>
        <end position="29"/>
    </location>
</feature>
<dbReference type="eggNOG" id="ENOG502QVN9">
    <property type="taxonomic scope" value="Eukaryota"/>
</dbReference>
<organism evidence="8 9">
    <name type="scientific">Monodelphis domestica</name>
    <name type="common">Gray short-tailed opossum</name>
    <dbReference type="NCBI Taxonomy" id="13616"/>
    <lineage>
        <taxon>Eukaryota</taxon>
        <taxon>Metazoa</taxon>
        <taxon>Chordata</taxon>
        <taxon>Craniata</taxon>
        <taxon>Vertebrata</taxon>
        <taxon>Euteleostomi</taxon>
        <taxon>Mammalia</taxon>
        <taxon>Metatheria</taxon>
        <taxon>Didelphimorphia</taxon>
        <taxon>Didelphidae</taxon>
        <taxon>Monodelphis</taxon>
    </lineage>
</organism>
<dbReference type="SMART" id="SM00110">
    <property type="entry name" value="C1Q"/>
    <property type="match status" value="1"/>
</dbReference>
<dbReference type="InParanoid" id="F6Q5E8"/>
<dbReference type="GO" id="GO:0043083">
    <property type="term" value="C:synaptic cleft"/>
    <property type="evidence" value="ECO:0007669"/>
    <property type="project" value="Ensembl"/>
</dbReference>
<evidence type="ECO:0000313" key="9">
    <source>
        <dbReference type="Proteomes" id="UP000002280"/>
    </source>
</evidence>
<dbReference type="SUPFAM" id="SSF49842">
    <property type="entry name" value="TNF-like"/>
    <property type="match status" value="1"/>
</dbReference>
<accession>F6Q5E8</accession>
<dbReference type="FunCoup" id="F6Q5E8">
    <property type="interactions" value="19"/>
</dbReference>
<comment type="subcellular location">
    <subcellularLocation>
        <location evidence="1">Secreted</location>
    </subcellularLocation>
</comment>
<dbReference type="PANTHER" id="PTHR22923:SF2">
    <property type="entry name" value="CEREBELLIN-3"/>
    <property type="match status" value="1"/>
</dbReference>
<dbReference type="GO" id="GO:0005615">
    <property type="term" value="C:extracellular space"/>
    <property type="evidence" value="ECO:0007669"/>
    <property type="project" value="Ensembl"/>
</dbReference>
<dbReference type="GeneTree" id="ENSGT00940000162110"/>
<keyword evidence="4" id="KW-1015">Disulfide bond</keyword>
<reference evidence="8" key="2">
    <citation type="submission" date="2025-08" db="UniProtKB">
        <authorList>
            <consortium name="Ensembl"/>
        </authorList>
    </citation>
    <scope>IDENTIFICATION</scope>
</reference>
<dbReference type="GO" id="GO:0045202">
    <property type="term" value="C:synapse"/>
    <property type="evidence" value="ECO:0000318"/>
    <property type="project" value="GO_Central"/>
</dbReference>
<reference evidence="8 9" key="1">
    <citation type="journal article" date="2007" name="Nature">
        <title>Genome of the marsupial Monodelphis domestica reveals innovation in non-coding sequences.</title>
        <authorList>
            <person name="Mikkelsen T.S."/>
            <person name="Wakefield M.J."/>
            <person name="Aken B."/>
            <person name="Amemiya C.T."/>
            <person name="Chang J.L."/>
            <person name="Duke S."/>
            <person name="Garber M."/>
            <person name="Gentles A.J."/>
            <person name="Goodstadt L."/>
            <person name="Heger A."/>
            <person name="Jurka J."/>
            <person name="Kamal M."/>
            <person name="Mauceli E."/>
            <person name="Searle S.M."/>
            <person name="Sharpe T."/>
            <person name="Baker M.L."/>
            <person name="Batzer M.A."/>
            <person name="Benos P.V."/>
            <person name="Belov K."/>
            <person name="Clamp M."/>
            <person name="Cook A."/>
            <person name="Cuff J."/>
            <person name="Das R."/>
            <person name="Davidow L."/>
            <person name="Deakin J.E."/>
            <person name="Fazzari M.J."/>
            <person name="Glass J.L."/>
            <person name="Grabherr M."/>
            <person name="Greally J.M."/>
            <person name="Gu W."/>
            <person name="Hore T.A."/>
            <person name="Huttley G.A."/>
            <person name="Kleber M."/>
            <person name="Jirtle R.L."/>
            <person name="Koina E."/>
            <person name="Lee J.T."/>
            <person name="Mahony S."/>
            <person name="Marra M.A."/>
            <person name="Miller R.D."/>
            <person name="Nicholls R.D."/>
            <person name="Oda M."/>
            <person name="Papenfuss A.T."/>
            <person name="Parra Z.E."/>
            <person name="Pollock D.D."/>
            <person name="Ray D.A."/>
            <person name="Schein J.E."/>
            <person name="Speed T.P."/>
            <person name="Thompson K."/>
            <person name="VandeBerg J.L."/>
            <person name="Wade C.M."/>
            <person name="Walker J.A."/>
            <person name="Waters P.D."/>
            <person name="Webber C."/>
            <person name="Weidman J.R."/>
            <person name="Xie X."/>
            <person name="Zody M.C."/>
            <person name="Baldwin J."/>
            <person name="Abdouelleil A."/>
            <person name="Abdulkadir J."/>
            <person name="Abebe A."/>
            <person name="Abera B."/>
            <person name="Abreu J."/>
            <person name="Acer S.C."/>
            <person name="Aftuck L."/>
            <person name="Alexander A."/>
            <person name="An P."/>
            <person name="Anderson E."/>
            <person name="Anderson S."/>
            <person name="Arachi H."/>
            <person name="Azer M."/>
            <person name="Bachantsang P."/>
            <person name="Barry A."/>
            <person name="Bayul T."/>
            <person name="Berlin A."/>
            <person name="Bessette D."/>
            <person name="Bloom T."/>
            <person name="Bloom T."/>
            <person name="Boguslavskiy L."/>
            <person name="Bonnet C."/>
            <person name="Boukhgalter B."/>
            <person name="Bourzgui I."/>
            <person name="Brown A."/>
            <person name="Cahill P."/>
            <person name="Channer S."/>
            <person name="Cheshatsang Y."/>
            <person name="Chuda L."/>
            <person name="Citroen M."/>
            <person name="Collymore A."/>
            <person name="Cooke P."/>
            <person name="Costello M."/>
            <person name="D'Aco K."/>
            <person name="Daza R."/>
            <person name="De Haan G."/>
            <person name="DeGray S."/>
            <person name="DeMaso C."/>
            <person name="Dhargay N."/>
            <person name="Dooley K."/>
            <person name="Dooley E."/>
            <person name="Doricent M."/>
            <person name="Dorje P."/>
            <person name="Dorjee K."/>
            <person name="Dupes A."/>
            <person name="Elong R."/>
            <person name="Falk J."/>
            <person name="Farina A."/>
            <person name="Faro S."/>
            <person name="Ferguson D."/>
            <person name="Fisher S."/>
            <person name="Foley C.D."/>
            <person name="Franke A."/>
            <person name="Friedrich D."/>
            <person name="Gadbois L."/>
            <person name="Gearin G."/>
            <person name="Gearin C.R."/>
            <person name="Giannoukos G."/>
            <person name="Goode T."/>
            <person name="Graham J."/>
            <person name="Grandbois E."/>
            <person name="Grewal S."/>
            <person name="Gyaltsen K."/>
            <person name="Hafez N."/>
            <person name="Hagos B."/>
            <person name="Hall J."/>
            <person name="Henson C."/>
            <person name="Hollinger A."/>
            <person name="Honan T."/>
            <person name="Huard M.D."/>
            <person name="Hughes L."/>
            <person name="Hurhula B."/>
            <person name="Husby M.E."/>
            <person name="Kamat A."/>
            <person name="Kanga B."/>
            <person name="Kashin S."/>
            <person name="Khazanovich D."/>
            <person name="Kisner P."/>
            <person name="Lance K."/>
            <person name="Lara M."/>
            <person name="Lee W."/>
            <person name="Lennon N."/>
            <person name="Letendre F."/>
            <person name="LeVine R."/>
            <person name="Lipovsky A."/>
            <person name="Liu X."/>
            <person name="Liu J."/>
            <person name="Liu S."/>
            <person name="Lokyitsang T."/>
            <person name="Lokyitsang Y."/>
            <person name="Lubonja R."/>
            <person name="Lui A."/>
            <person name="MacDonald P."/>
            <person name="Magnisalis V."/>
            <person name="Maru K."/>
            <person name="Matthews C."/>
            <person name="McCusker W."/>
            <person name="McDonough S."/>
            <person name="Mehta T."/>
            <person name="Meldrim J."/>
            <person name="Meneus L."/>
            <person name="Mihai O."/>
            <person name="Mihalev A."/>
            <person name="Mihova T."/>
            <person name="Mittelman R."/>
            <person name="Mlenga V."/>
            <person name="Montmayeur A."/>
            <person name="Mulrain L."/>
            <person name="Navidi A."/>
            <person name="Naylor J."/>
            <person name="Negash T."/>
            <person name="Nguyen T."/>
            <person name="Nguyen N."/>
            <person name="Nicol R."/>
            <person name="Norbu C."/>
            <person name="Norbu N."/>
            <person name="Novod N."/>
            <person name="O'Neill B."/>
            <person name="Osman S."/>
            <person name="Markiewicz E."/>
            <person name="Oyono O.L."/>
            <person name="Patti C."/>
            <person name="Phunkhang P."/>
            <person name="Pierre F."/>
            <person name="Priest M."/>
            <person name="Raghuraman S."/>
            <person name="Rege F."/>
            <person name="Reyes R."/>
            <person name="Rise C."/>
            <person name="Rogov P."/>
            <person name="Ross K."/>
            <person name="Ryan E."/>
            <person name="Settipalli S."/>
            <person name="Shea T."/>
            <person name="Sherpa N."/>
            <person name="Shi L."/>
            <person name="Shih D."/>
            <person name="Sparrow T."/>
            <person name="Spaulding J."/>
            <person name="Stalker J."/>
            <person name="Stange-Thomann N."/>
            <person name="Stavropoulos S."/>
            <person name="Stone C."/>
            <person name="Strader C."/>
            <person name="Tesfaye S."/>
            <person name="Thomson T."/>
            <person name="Thoulutsang Y."/>
            <person name="Thoulutsang D."/>
            <person name="Topham K."/>
            <person name="Topping I."/>
            <person name="Tsamla T."/>
            <person name="Vassiliev H."/>
            <person name="Vo A."/>
            <person name="Wangchuk T."/>
            <person name="Wangdi T."/>
            <person name="Weiand M."/>
            <person name="Wilkinson J."/>
            <person name="Wilson A."/>
            <person name="Yadav S."/>
            <person name="Young G."/>
            <person name="Yu Q."/>
            <person name="Zembek L."/>
            <person name="Zhong D."/>
            <person name="Zimmer A."/>
            <person name="Zwirko Z."/>
            <person name="Jaffe D.B."/>
            <person name="Alvarez P."/>
            <person name="Brockman W."/>
            <person name="Butler J."/>
            <person name="Chin C."/>
            <person name="Gnerre S."/>
            <person name="MacCallum I."/>
            <person name="Graves J.A."/>
            <person name="Ponting C.P."/>
            <person name="Breen M."/>
            <person name="Samollow P.B."/>
            <person name="Lander E.S."/>
            <person name="Lindblad-Toh K."/>
        </authorList>
    </citation>
    <scope>NUCLEOTIDE SEQUENCE [LARGE SCALE GENOMIC DNA]</scope>
</reference>
<feature type="region of interest" description="Disordered" evidence="6">
    <location>
        <begin position="1"/>
        <end position="40"/>
    </location>
</feature>
<feature type="compositionally biased region" description="Low complexity" evidence="6">
    <location>
        <begin position="1"/>
        <end position="15"/>
    </location>
</feature>
<keyword evidence="3" id="KW-0732">Signal</keyword>
<dbReference type="FunFam" id="2.60.120.40:FF:000002">
    <property type="entry name" value="Cerebellin 4"/>
    <property type="match status" value="1"/>
</dbReference>
<dbReference type="AlphaFoldDB" id="F6Q5E8"/>
<dbReference type="Ensembl" id="ENSMODT00000003681.2">
    <property type="protein sequence ID" value="ENSMODP00000003601.2"/>
    <property type="gene ID" value="ENSMODG00000002962.3"/>
</dbReference>
<dbReference type="HOGENOM" id="CLU_001074_8_2_1"/>
<keyword evidence="2" id="KW-0964">Secreted</keyword>
<dbReference type="PRINTS" id="PR00007">
    <property type="entry name" value="COMPLEMNTC1Q"/>
</dbReference>
<dbReference type="InterPro" id="IPR001073">
    <property type="entry name" value="C1q_dom"/>
</dbReference>
<keyword evidence="5" id="KW-0325">Glycoprotein</keyword>
<evidence type="ECO:0000256" key="4">
    <source>
        <dbReference type="ARBA" id="ARBA00023157"/>
    </source>
</evidence>
<evidence type="ECO:0000313" key="8">
    <source>
        <dbReference type="Ensembl" id="ENSMODP00000003601.2"/>
    </source>
</evidence>
<evidence type="ECO:0000256" key="3">
    <source>
        <dbReference type="ARBA" id="ARBA00022729"/>
    </source>
</evidence>
<dbReference type="InterPro" id="IPR050822">
    <property type="entry name" value="Cerebellin_Synaptic_Org"/>
</dbReference>
<keyword evidence="9" id="KW-1185">Reference proteome</keyword>
<dbReference type="Pfam" id="PF00386">
    <property type="entry name" value="C1q"/>
    <property type="match status" value="1"/>
</dbReference>
<name>F6Q5E8_MONDO</name>
<feature type="domain" description="C1q" evidence="7">
    <location>
        <begin position="125"/>
        <end position="263"/>
    </location>
</feature>
<dbReference type="STRING" id="13616.ENSMODP00000003601"/>
<dbReference type="PROSITE" id="PS50871">
    <property type="entry name" value="C1Q"/>
    <property type="match status" value="1"/>
</dbReference>
<sequence length="263" mass="27928">MAAPQPKSSSPPGSQEAPRHKRGWSQRHNPKPEVPKGYRTMLLPITPPPLSSLKPTPSLLHPLAAPGGQIPGSRLHCPLFGLSQTGSGQAQEGTEPVMLEGECLVVCEPGRATTGSPSGAALGEAPPGRVAFAAVRSHHHEPAGETGNGTTGAIYFDQVLVNEGNGFDRASGSFVAPVRGVYSFRFHVVKVYNRQTVQVSLMLNTWPVISAFANDPDVTREAATSAVLLPLDPGDRVSLRLRRGNLLGGWKFSSFSGFLIFPL</sequence>
<evidence type="ECO:0000256" key="6">
    <source>
        <dbReference type="SAM" id="MobiDB-lite"/>
    </source>
</evidence>
<dbReference type="Bgee" id="ENSMODG00000002962">
    <property type="expression patterns" value="Expressed in cerebellum and 16 other cell types or tissues"/>
</dbReference>
<dbReference type="PANTHER" id="PTHR22923">
    <property type="entry name" value="CEREBELLIN-RELATED"/>
    <property type="match status" value="1"/>
</dbReference>